<gene>
    <name evidence="6" type="ORF">DL764_006221</name>
</gene>
<dbReference type="GO" id="GO:0016614">
    <property type="term" value="F:oxidoreductase activity, acting on CH-OH group of donors"/>
    <property type="evidence" value="ECO:0007669"/>
    <property type="project" value="InterPro"/>
</dbReference>
<protein>
    <recommendedName>
        <fullName evidence="4 5">Glucose-methanol-choline oxidoreductase N-terminal domain-containing protein</fullName>
    </recommendedName>
</protein>
<dbReference type="Proteomes" id="UP000293360">
    <property type="component" value="Unassembled WGS sequence"/>
</dbReference>
<dbReference type="Gene3D" id="3.30.560.10">
    <property type="entry name" value="Glucose Oxidase, domain 3"/>
    <property type="match status" value="1"/>
</dbReference>
<dbReference type="InterPro" id="IPR000172">
    <property type="entry name" value="GMC_OxRdtase_N"/>
</dbReference>
<evidence type="ECO:0000256" key="3">
    <source>
        <dbReference type="RuleBase" id="RU003968"/>
    </source>
</evidence>
<dbReference type="PIRSF" id="PIRSF000137">
    <property type="entry name" value="Alcohol_oxidase"/>
    <property type="match status" value="1"/>
</dbReference>
<dbReference type="AlphaFoldDB" id="A0A4Q4T8I1"/>
<comment type="caution">
    <text evidence="6">The sequence shown here is derived from an EMBL/GenBank/DDBJ whole genome shotgun (WGS) entry which is preliminary data.</text>
</comment>
<dbReference type="InterPro" id="IPR012132">
    <property type="entry name" value="GMC_OxRdtase"/>
</dbReference>
<dbReference type="PANTHER" id="PTHR11552:SF210">
    <property type="entry name" value="GLUCOSE-METHANOL-CHOLINE OXIDOREDUCTASE N-TERMINAL DOMAIN-CONTAINING PROTEIN-RELATED"/>
    <property type="match status" value="1"/>
</dbReference>
<feature type="domain" description="Glucose-methanol-choline oxidoreductase N-terminal" evidence="4">
    <location>
        <begin position="83"/>
        <end position="106"/>
    </location>
</feature>
<dbReference type="SUPFAM" id="SSF54373">
    <property type="entry name" value="FAD-linked reductases, C-terminal domain"/>
    <property type="match status" value="1"/>
</dbReference>
<accession>A0A4Q4T8I1</accession>
<dbReference type="SUPFAM" id="SSF51905">
    <property type="entry name" value="FAD/NAD(P)-binding domain"/>
    <property type="match status" value="1"/>
</dbReference>
<keyword evidence="2 3" id="KW-0274">FAD</keyword>
<reference evidence="6 7" key="1">
    <citation type="submission" date="2018-06" db="EMBL/GenBank/DDBJ databases">
        <title>Complete Genomes of Monosporascus.</title>
        <authorList>
            <person name="Robinson A.J."/>
            <person name="Natvig D.O."/>
        </authorList>
    </citation>
    <scope>NUCLEOTIDE SEQUENCE [LARGE SCALE GENOMIC DNA]</scope>
    <source>
        <strain evidence="6 7">CBS 110550</strain>
    </source>
</reference>
<dbReference type="STRING" id="155417.A0A4Q4T8I1"/>
<feature type="domain" description="Glucose-methanol-choline oxidoreductase N-terminal" evidence="5">
    <location>
        <begin position="274"/>
        <end position="288"/>
    </location>
</feature>
<sequence length="602" mass="65237">MVGDSYDFVVVGGGTAGLVVASRLSEDPTQRILVLEAGSDHTEDPRVQTPAFYEALMGSEADWAFRSEAQPNLNGRSVSLNQGKALGGSSAINAHVFVPPAKSLIDAWQALGNDGCNWETFQKYYTKAFTAPAVERGLEKSLGIGEWTSMNQSAKGPIQVSFSGDLSHPIREAWAETFKAIGYHMREDPNINASVGSFSCLASIHPEKKVRSYAASAYYGPVKNRENLHVLTKAVVEKVIIEDSVSKKAVGVQYRLNNEVKVATSCKEVIIAAGALQSPKLLELSGIGDATLLTTYGIKVVKDIPEVGENLQDHLVCSIGFEAVDDLNTLDDLVRQDPDALRQAMQEYAANQSGLLTSVGVTTYAYMPIIPEQGQKRVKDLLRENKPLPGRRQGQAYYEVAEKALLDPKEPSGAYLTVAGQAILPVDPKSNSPQGPVPGKYITIGAMLSQPLSRGCVHISSANIADNPIIDPNYLSNPVDLEVLAYHMLYLETIATSPPFRNLLKHPINRRDPASHLTNVESAKRYIRTSAISMWHMAGTCAMLPRERGGVVNTALKVYGVDGLRVVDSSAIPLVSTANLQATVYAFAERAADLIKREYGLK</sequence>
<evidence type="ECO:0000259" key="4">
    <source>
        <dbReference type="PROSITE" id="PS00623"/>
    </source>
</evidence>
<evidence type="ECO:0000313" key="7">
    <source>
        <dbReference type="Proteomes" id="UP000293360"/>
    </source>
</evidence>
<dbReference type="EMBL" id="QJNU01000360">
    <property type="protein sequence ID" value="RYP01428.1"/>
    <property type="molecule type" value="Genomic_DNA"/>
</dbReference>
<organism evidence="6 7">
    <name type="scientific">Monosporascus ibericus</name>
    <dbReference type="NCBI Taxonomy" id="155417"/>
    <lineage>
        <taxon>Eukaryota</taxon>
        <taxon>Fungi</taxon>
        <taxon>Dikarya</taxon>
        <taxon>Ascomycota</taxon>
        <taxon>Pezizomycotina</taxon>
        <taxon>Sordariomycetes</taxon>
        <taxon>Xylariomycetidae</taxon>
        <taxon>Xylariales</taxon>
        <taxon>Xylariales incertae sedis</taxon>
        <taxon>Monosporascus</taxon>
    </lineage>
</organism>
<evidence type="ECO:0000259" key="5">
    <source>
        <dbReference type="PROSITE" id="PS00624"/>
    </source>
</evidence>
<dbReference type="Pfam" id="PF05199">
    <property type="entry name" value="GMC_oxred_C"/>
    <property type="match status" value="1"/>
</dbReference>
<dbReference type="PANTHER" id="PTHR11552">
    <property type="entry name" value="GLUCOSE-METHANOL-CHOLINE GMC OXIDOREDUCTASE"/>
    <property type="match status" value="1"/>
</dbReference>
<dbReference type="PROSITE" id="PS00624">
    <property type="entry name" value="GMC_OXRED_2"/>
    <property type="match status" value="1"/>
</dbReference>
<dbReference type="Gene3D" id="3.50.50.60">
    <property type="entry name" value="FAD/NAD(P)-binding domain"/>
    <property type="match status" value="1"/>
</dbReference>
<dbReference type="OrthoDB" id="269227at2759"/>
<feature type="binding site" evidence="2">
    <location>
        <position position="236"/>
    </location>
    <ligand>
        <name>FAD</name>
        <dbReference type="ChEBI" id="CHEBI:57692"/>
    </ligand>
</feature>
<proteinExistence type="inferred from homology"/>
<dbReference type="PROSITE" id="PS00623">
    <property type="entry name" value="GMC_OXRED_1"/>
    <property type="match status" value="1"/>
</dbReference>
<dbReference type="InterPro" id="IPR007867">
    <property type="entry name" value="GMC_OxRtase_C"/>
</dbReference>
<keyword evidence="7" id="KW-1185">Reference proteome</keyword>
<evidence type="ECO:0000313" key="6">
    <source>
        <dbReference type="EMBL" id="RYP01428.1"/>
    </source>
</evidence>
<evidence type="ECO:0000256" key="2">
    <source>
        <dbReference type="PIRSR" id="PIRSR000137-2"/>
    </source>
</evidence>
<comment type="cofactor">
    <cofactor evidence="2">
        <name>FAD</name>
        <dbReference type="ChEBI" id="CHEBI:57692"/>
    </cofactor>
</comment>
<dbReference type="GO" id="GO:0050660">
    <property type="term" value="F:flavin adenine dinucleotide binding"/>
    <property type="evidence" value="ECO:0007669"/>
    <property type="project" value="InterPro"/>
</dbReference>
<name>A0A4Q4T8I1_9PEZI</name>
<evidence type="ECO:0000256" key="1">
    <source>
        <dbReference type="ARBA" id="ARBA00010790"/>
    </source>
</evidence>
<dbReference type="Pfam" id="PF00732">
    <property type="entry name" value="GMC_oxred_N"/>
    <property type="match status" value="1"/>
</dbReference>
<feature type="binding site" evidence="2">
    <location>
        <begin position="93"/>
        <end position="96"/>
    </location>
    <ligand>
        <name>FAD</name>
        <dbReference type="ChEBI" id="CHEBI:57692"/>
    </ligand>
</feature>
<keyword evidence="3" id="KW-0285">Flavoprotein</keyword>
<dbReference type="InterPro" id="IPR036188">
    <property type="entry name" value="FAD/NAD-bd_sf"/>
</dbReference>
<comment type="similarity">
    <text evidence="1 3">Belongs to the GMC oxidoreductase family.</text>
</comment>
<feature type="binding site" evidence="2">
    <location>
        <begin position="535"/>
        <end position="536"/>
    </location>
    <ligand>
        <name>FAD</name>
        <dbReference type="ChEBI" id="CHEBI:57692"/>
    </ligand>
</feature>